<evidence type="ECO:0000256" key="1">
    <source>
        <dbReference type="SAM" id="MobiDB-lite"/>
    </source>
</evidence>
<dbReference type="AlphaFoldDB" id="A0AAV8XS38"/>
<keyword evidence="3" id="KW-1185">Reference proteome</keyword>
<sequence length="169" mass="19655">MASQHGHHIGFPQKAAMHLKVYEMWLLNNRSDAATSALRACRDKFEQNHGAWINLNFLVKLGKTFTEDYAILKEVFKGGRETTEDESRPGRPSTSKTDKNTEKIGLLDTVTLKRTRFESVEAVKAKAMEVLNQLKEADFQHSFQQWKSRMEQCRDRQRGTRRKSCYCDW</sequence>
<organism evidence="2 3">
    <name type="scientific">Aromia moschata</name>
    <dbReference type="NCBI Taxonomy" id="1265417"/>
    <lineage>
        <taxon>Eukaryota</taxon>
        <taxon>Metazoa</taxon>
        <taxon>Ecdysozoa</taxon>
        <taxon>Arthropoda</taxon>
        <taxon>Hexapoda</taxon>
        <taxon>Insecta</taxon>
        <taxon>Pterygota</taxon>
        <taxon>Neoptera</taxon>
        <taxon>Endopterygota</taxon>
        <taxon>Coleoptera</taxon>
        <taxon>Polyphaga</taxon>
        <taxon>Cucujiformia</taxon>
        <taxon>Chrysomeloidea</taxon>
        <taxon>Cerambycidae</taxon>
        <taxon>Cerambycinae</taxon>
        <taxon>Callichromatini</taxon>
        <taxon>Aromia</taxon>
    </lineage>
</organism>
<protein>
    <submittedName>
        <fullName evidence="2">Uncharacterized protein</fullName>
    </submittedName>
</protein>
<reference evidence="2" key="1">
    <citation type="journal article" date="2023" name="Insect Mol. Biol.">
        <title>Genome sequencing provides insights into the evolution of gene families encoding plant cell wall-degrading enzymes in longhorned beetles.</title>
        <authorList>
            <person name="Shin N.R."/>
            <person name="Okamura Y."/>
            <person name="Kirsch R."/>
            <person name="Pauchet Y."/>
        </authorList>
    </citation>
    <scope>NUCLEOTIDE SEQUENCE</scope>
    <source>
        <strain evidence="2">AMC_N1</strain>
    </source>
</reference>
<evidence type="ECO:0000313" key="3">
    <source>
        <dbReference type="Proteomes" id="UP001162162"/>
    </source>
</evidence>
<accession>A0AAV8XS38</accession>
<dbReference type="EMBL" id="JAPWTK010000359">
    <property type="protein sequence ID" value="KAJ8941642.1"/>
    <property type="molecule type" value="Genomic_DNA"/>
</dbReference>
<feature type="compositionally biased region" description="Basic and acidic residues" evidence="1">
    <location>
        <begin position="79"/>
        <end position="89"/>
    </location>
</feature>
<gene>
    <name evidence="2" type="ORF">NQ318_010668</name>
</gene>
<dbReference type="Proteomes" id="UP001162162">
    <property type="component" value="Unassembled WGS sequence"/>
</dbReference>
<comment type="caution">
    <text evidence="2">The sequence shown here is derived from an EMBL/GenBank/DDBJ whole genome shotgun (WGS) entry which is preliminary data.</text>
</comment>
<name>A0AAV8XS38_9CUCU</name>
<proteinExistence type="predicted"/>
<evidence type="ECO:0000313" key="2">
    <source>
        <dbReference type="EMBL" id="KAJ8941642.1"/>
    </source>
</evidence>
<feature type="region of interest" description="Disordered" evidence="1">
    <location>
        <begin position="79"/>
        <end position="101"/>
    </location>
</feature>